<sequence>MFYILVCLALIGPLNAVNRFAGPFNLVAREPFECEDSGTNQICLNETSIRKTGKKSFRLSGRITLDIPISDDLEVVLSFSVWGNGGWKPNFLTLQGKACTMFKEKLPGAFAVAMSSRNMTAECPIPPGSHLLEDADSKPVTNVEALPYNKYKVYIRFYDATGILVGCFGFVIDVTPIVRRGYYDVS</sequence>
<reference evidence="3 4" key="1">
    <citation type="submission" date="2023-09" db="EMBL/GenBank/DDBJ databases">
        <title>Nesidiocoris tenuis whole genome shotgun sequence.</title>
        <authorList>
            <person name="Shibata T."/>
            <person name="Shimoda M."/>
            <person name="Kobayashi T."/>
            <person name="Uehara T."/>
        </authorList>
    </citation>
    <scope>NUCLEOTIDE SEQUENCE [LARGE SCALE GENOMIC DNA]</scope>
    <source>
        <strain evidence="3 4">Japan</strain>
    </source>
</reference>
<name>A0ABN7AHQ4_9HEMI</name>
<accession>A0ABN7AHQ4</accession>
<dbReference type="Gene3D" id="2.70.220.10">
    <property type="entry name" value="Ganglioside GM2 activator"/>
    <property type="match status" value="1"/>
</dbReference>
<evidence type="ECO:0000256" key="2">
    <source>
        <dbReference type="SAM" id="SignalP"/>
    </source>
</evidence>
<evidence type="ECO:0000313" key="3">
    <source>
        <dbReference type="EMBL" id="BES91790.1"/>
    </source>
</evidence>
<keyword evidence="1 2" id="KW-0732">Signal</keyword>
<dbReference type="InterPro" id="IPR036846">
    <property type="entry name" value="GM2-AP_sf"/>
</dbReference>
<keyword evidence="4" id="KW-1185">Reference proteome</keyword>
<dbReference type="Proteomes" id="UP001307889">
    <property type="component" value="Chromosome 3"/>
</dbReference>
<protein>
    <recommendedName>
        <fullName evidence="5">MD-2-related lipid-recognition domain-containing protein</fullName>
    </recommendedName>
</protein>
<feature type="chain" id="PRO_5045672081" description="MD-2-related lipid-recognition domain-containing protein" evidence="2">
    <location>
        <begin position="17"/>
        <end position="186"/>
    </location>
</feature>
<evidence type="ECO:0008006" key="5">
    <source>
        <dbReference type="Google" id="ProtNLM"/>
    </source>
</evidence>
<evidence type="ECO:0000256" key="1">
    <source>
        <dbReference type="ARBA" id="ARBA00022729"/>
    </source>
</evidence>
<evidence type="ECO:0000313" key="4">
    <source>
        <dbReference type="Proteomes" id="UP001307889"/>
    </source>
</evidence>
<gene>
    <name evidence="3" type="ORF">NTJ_04598</name>
</gene>
<organism evidence="3 4">
    <name type="scientific">Nesidiocoris tenuis</name>
    <dbReference type="NCBI Taxonomy" id="355587"/>
    <lineage>
        <taxon>Eukaryota</taxon>
        <taxon>Metazoa</taxon>
        <taxon>Ecdysozoa</taxon>
        <taxon>Arthropoda</taxon>
        <taxon>Hexapoda</taxon>
        <taxon>Insecta</taxon>
        <taxon>Pterygota</taxon>
        <taxon>Neoptera</taxon>
        <taxon>Paraneoptera</taxon>
        <taxon>Hemiptera</taxon>
        <taxon>Heteroptera</taxon>
        <taxon>Panheteroptera</taxon>
        <taxon>Cimicomorpha</taxon>
        <taxon>Miridae</taxon>
        <taxon>Dicyphina</taxon>
        <taxon>Nesidiocoris</taxon>
    </lineage>
</organism>
<feature type="signal peptide" evidence="2">
    <location>
        <begin position="1"/>
        <end position="16"/>
    </location>
</feature>
<dbReference type="EMBL" id="AP028911">
    <property type="protein sequence ID" value="BES91790.1"/>
    <property type="molecule type" value="Genomic_DNA"/>
</dbReference>
<proteinExistence type="predicted"/>